<dbReference type="InterPro" id="IPR000160">
    <property type="entry name" value="GGDEF_dom"/>
</dbReference>
<dbReference type="eggNOG" id="COG5001">
    <property type="taxonomic scope" value="Bacteria"/>
</dbReference>
<dbReference type="SMART" id="SM00052">
    <property type="entry name" value="EAL"/>
    <property type="match status" value="1"/>
</dbReference>
<feature type="non-terminal residue" evidence="3">
    <location>
        <position position="1"/>
    </location>
</feature>
<comment type="caution">
    <text evidence="3">The sequence shown here is derived from an EMBL/GenBank/DDBJ whole genome shotgun (WGS) entry which is preliminary data.</text>
</comment>
<evidence type="ECO:0000259" key="2">
    <source>
        <dbReference type="PROSITE" id="PS50887"/>
    </source>
</evidence>
<dbReference type="CDD" id="cd01948">
    <property type="entry name" value="EAL"/>
    <property type="match status" value="1"/>
</dbReference>
<accession>F5RLV8</accession>
<dbReference type="Pfam" id="PF00563">
    <property type="entry name" value="EAL"/>
    <property type="match status" value="1"/>
</dbReference>
<dbReference type="PANTHER" id="PTHR33121">
    <property type="entry name" value="CYCLIC DI-GMP PHOSPHODIESTERASE PDEF"/>
    <property type="match status" value="1"/>
</dbReference>
<dbReference type="InterPro" id="IPR029787">
    <property type="entry name" value="Nucleotide_cyclase"/>
</dbReference>
<dbReference type="PROSITE" id="PS50887">
    <property type="entry name" value="GGDEF"/>
    <property type="match status" value="1"/>
</dbReference>
<organism evidence="3 4">
    <name type="scientific">Centipeda periodontii DSM 2778</name>
    <dbReference type="NCBI Taxonomy" id="888060"/>
    <lineage>
        <taxon>Bacteria</taxon>
        <taxon>Bacillati</taxon>
        <taxon>Bacillota</taxon>
        <taxon>Negativicutes</taxon>
        <taxon>Selenomonadales</taxon>
        <taxon>Selenomonadaceae</taxon>
        <taxon>Centipeda</taxon>
    </lineage>
</organism>
<reference evidence="3 4" key="1">
    <citation type="submission" date="2011-04" db="EMBL/GenBank/DDBJ databases">
        <authorList>
            <person name="Muzny D."/>
            <person name="Qin X."/>
            <person name="Deng J."/>
            <person name="Jiang H."/>
            <person name="Liu Y."/>
            <person name="Qu J."/>
            <person name="Song X.-Z."/>
            <person name="Zhang L."/>
            <person name="Thornton R."/>
            <person name="Coyle M."/>
            <person name="Francisco L."/>
            <person name="Jackson L."/>
            <person name="Javaid M."/>
            <person name="Korchina V."/>
            <person name="Kovar C."/>
            <person name="Mata R."/>
            <person name="Mathew T."/>
            <person name="Ngo R."/>
            <person name="Nguyen L."/>
            <person name="Nguyen N."/>
            <person name="Okwuonu G."/>
            <person name="Ongeri F."/>
            <person name="Pham C."/>
            <person name="Simmons D."/>
            <person name="Wilczek-Boney K."/>
            <person name="Hale W."/>
            <person name="Jakkamsetti A."/>
            <person name="Pham P."/>
            <person name="Ruth R."/>
            <person name="San Lucas F."/>
            <person name="Warren J."/>
            <person name="Zhang J."/>
            <person name="Zhao Z."/>
            <person name="Zhou C."/>
            <person name="Zhu D."/>
            <person name="Lee S."/>
            <person name="Bess C."/>
            <person name="Blankenburg K."/>
            <person name="Forbes L."/>
            <person name="Fu Q."/>
            <person name="Gubbala S."/>
            <person name="Hirani K."/>
            <person name="Jayaseelan J.C."/>
            <person name="Lara F."/>
            <person name="Munidasa M."/>
            <person name="Palculict T."/>
            <person name="Patil S."/>
            <person name="Pu L.-L."/>
            <person name="Saada N."/>
            <person name="Tang L."/>
            <person name="Weissenberger G."/>
            <person name="Zhu Y."/>
            <person name="Hemphill L."/>
            <person name="Shang Y."/>
            <person name="Youmans B."/>
            <person name="Ayvaz T."/>
            <person name="Ross M."/>
            <person name="Santibanez J."/>
            <person name="Aqrawi P."/>
            <person name="Gross S."/>
            <person name="Joshi V."/>
            <person name="Fowler G."/>
            <person name="Nazareth L."/>
            <person name="Reid J."/>
            <person name="Worley K."/>
            <person name="Petrosino J."/>
            <person name="Highlander S."/>
            <person name="Gibbs R."/>
        </authorList>
    </citation>
    <scope>NUCLEOTIDE SEQUENCE [LARGE SCALE GENOMIC DNA]</scope>
    <source>
        <strain evidence="3 4">DSM 2778</strain>
    </source>
</reference>
<gene>
    <name evidence="3" type="ORF">HMPREF9081_1174</name>
</gene>
<dbReference type="Gene3D" id="3.30.450.20">
    <property type="entry name" value="PAS domain"/>
    <property type="match status" value="1"/>
</dbReference>
<dbReference type="AlphaFoldDB" id="F5RLV8"/>
<dbReference type="PANTHER" id="PTHR33121:SF79">
    <property type="entry name" value="CYCLIC DI-GMP PHOSPHODIESTERASE PDED-RELATED"/>
    <property type="match status" value="1"/>
</dbReference>
<protein>
    <submittedName>
        <fullName evidence="3">Sensory box/GGDEF/EAL domain protein</fullName>
    </submittedName>
</protein>
<dbReference type="SUPFAM" id="SSF55073">
    <property type="entry name" value="Nucleotide cyclase"/>
    <property type="match status" value="1"/>
</dbReference>
<dbReference type="Pfam" id="PF00990">
    <property type="entry name" value="GGDEF"/>
    <property type="match status" value="1"/>
</dbReference>
<sequence>PKQITSLFQAMPQKILKILFACVNDMCSLDCSVARKQEKVYNIKKKIIFMNEGRNARKVRKGNMSGKKRIALSPVLKRHKFIFDLMKNTTSDYTFMMDPVADVFLAAPAFVHVYDLPAETMEHIADILSPLVHMQDRKSLTELFSSLDNLADGRERQLDFRMQDAKGDFSWLRLKGKIGTSEDGTPNLFVGTISQLARRNSADSVTGLLNRYQFIEDLGEALQEARETGGSGGLLVMGIDNFRTVNEAFNHEIGDIILRQISERIFQNIPRKLSLYRLDGDEFGLIYPGADAEMLTEFFIRVQREFAHPQVYDGRQYIVTVSAGMVFYPQSARDPLVLHKYAQAALDAAKLGGKNRINEFSKEVYNRWLRSLTIQEQILEDVKAGCRNFELYFQPQVAGNDQHIVGAETLLRWKNSKGRMVAPMEFIRILEETKTIVPVGRWIFEQALRVCKEWRQHIPDFHMSVNMSYEQIKDLSFLEFVEDCLRRHDMPPDAVVLELTESKIVSDLKFVNAQFDAFRNHGIKVAMDDFGTGYSSLSSLKNLNCDIVKIDRAFVIRILENSFDQKLVEYTVDLCHSIGMTTCIEGVEQQEEYDCLVKICKTDTIQGYLFGRPEPQDAFEKKFLGM</sequence>
<dbReference type="Proteomes" id="UP000004067">
    <property type="component" value="Unassembled WGS sequence"/>
</dbReference>
<keyword evidence="4" id="KW-1185">Reference proteome</keyword>
<dbReference type="InterPro" id="IPR043128">
    <property type="entry name" value="Rev_trsase/Diguanyl_cyclase"/>
</dbReference>
<dbReference type="SUPFAM" id="SSF141868">
    <property type="entry name" value="EAL domain-like"/>
    <property type="match status" value="1"/>
</dbReference>
<evidence type="ECO:0000259" key="1">
    <source>
        <dbReference type="PROSITE" id="PS50883"/>
    </source>
</evidence>
<dbReference type="SMART" id="SM00267">
    <property type="entry name" value="GGDEF"/>
    <property type="match status" value="1"/>
</dbReference>
<dbReference type="InterPro" id="IPR050706">
    <property type="entry name" value="Cyclic-di-GMP_PDE-like"/>
</dbReference>
<dbReference type="NCBIfam" id="TIGR00254">
    <property type="entry name" value="GGDEF"/>
    <property type="match status" value="1"/>
</dbReference>
<name>F5RLV8_9FIRM</name>
<dbReference type="GO" id="GO:0071111">
    <property type="term" value="F:cyclic-guanylate-specific phosphodiesterase activity"/>
    <property type="evidence" value="ECO:0007669"/>
    <property type="project" value="InterPro"/>
</dbReference>
<feature type="domain" description="EAL" evidence="1">
    <location>
        <begin position="371"/>
        <end position="626"/>
    </location>
</feature>
<dbReference type="HOGENOM" id="CLU_436523_0_0_9"/>
<feature type="domain" description="GGDEF" evidence="2">
    <location>
        <begin position="230"/>
        <end position="362"/>
    </location>
</feature>
<evidence type="ECO:0000313" key="4">
    <source>
        <dbReference type="Proteomes" id="UP000004067"/>
    </source>
</evidence>
<proteinExistence type="predicted"/>
<dbReference type="Gene3D" id="3.30.70.270">
    <property type="match status" value="1"/>
</dbReference>
<dbReference type="STRING" id="888060.HMPREF9081_1174"/>
<dbReference type="EMBL" id="AFHQ01000032">
    <property type="protein sequence ID" value="EGK59989.1"/>
    <property type="molecule type" value="Genomic_DNA"/>
</dbReference>
<dbReference type="CDD" id="cd01949">
    <property type="entry name" value="GGDEF"/>
    <property type="match status" value="1"/>
</dbReference>
<evidence type="ECO:0000313" key="3">
    <source>
        <dbReference type="EMBL" id="EGK59989.1"/>
    </source>
</evidence>
<dbReference type="PROSITE" id="PS50883">
    <property type="entry name" value="EAL"/>
    <property type="match status" value="1"/>
</dbReference>
<dbReference type="InterPro" id="IPR035919">
    <property type="entry name" value="EAL_sf"/>
</dbReference>
<dbReference type="InterPro" id="IPR001633">
    <property type="entry name" value="EAL_dom"/>
</dbReference>
<dbReference type="Gene3D" id="3.20.20.450">
    <property type="entry name" value="EAL domain"/>
    <property type="match status" value="1"/>
</dbReference>